<keyword evidence="3" id="KW-1185">Reference proteome</keyword>
<accession>A0A2A7MMD7</accession>
<name>A0A2A7MMD7_MYCAG</name>
<proteinExistence type="predicted"/>
<dbReference type="Proteomes" id="UP000220914">
    <property type="component" value="Unassembled WGS sequence"/>
</dbReference>
<comment type="caution">
    <text evidence="2">The sequence shown here is derived from an EMBL/GenBank/DDBJ whole genome shotgun (WGS) entry which is preliminary data.</text>
</comment>
<organism evidence="2 3">
    <name type="scientific">Mycolicibacterium agri</name>
    <name type="common">Mycobacterium agri</name>
    <dbReference type="NCBI Taxonomy" id="36811"/>
    <lineage>
        <taxon>Bacteria</taxon>
        <taxon>Bacillati</taxon>
        <taxon>Actinomycetota</taxon>
        <taxon>Actinomycetes</taxon>
        <taxon>Mycobacteriales</taxon>
        <taxon>Mycobacteriaceae</taxon>
        <taxon>Mycolicibacterium</taxon>
    </lineage>
</organism>
<evidence type="ECO:0000313" key="2">
    <source>
        <dbReference type="EMBL" id="PEG32962.1"/>
    </source>
</evidence>
<reference evidence="2 3" key="1">
    <citation type="submission" date="2017-10" db="EMBL/GenBank/DDBJ databases">
        <title>The new phylogeny of genus Mycobacterium.</title>
        <authorList>
            <person name="Tortoli E."/>
            <person name="Trovato A."/>
            <person name="Cirillo D.M."/>
        </authorList>
    </citation>
    <scope>NUCLEOTIDE SEQUENCE [LARGE SCALE GENOMIC DNA]</scope>
    <source>
        <strain evidence="2 3">CCUG37673</strain>
    </source>
</reference>
<evidence type="ECO:0000313" key="3">
    <source>
        <dbReference type="Proteomes" id="UP000220914"/>
    </source>
</evidence>
<sequence>MLKLGTQRPPRVLVRFVDERFEGRQEWVSPARLKVRWEAVDAFREQEARWNRIDELGIGDDSVGRAAEVVFETLIEHDVARMEYRESGACRITNSSRLAEITGLDETLWTQCPDGFTEDEDLVAPWPVTEAIAAAAARRDPTPILEAVQKEEGEARYVAIHGRWYRGRGSRPDYTIPADICIQTDNEYYKPRRAILRQWCGAEAADRYDELAELRKEIHRVGQIAETAIKALRAAGRRQEAEHLARQLGTPVEMLRHSEP</sequence>
<dbReference type="EMBL" id="PDCP01000175">
    <property type="protein sequence ID" value="PEG32962.1"/>
    <property type="molecule type" value="Genomic_DNA"/>
</dbReference>
<reference evidence="1 4" key="2">
    <citation type="journal article" date="2019" name="Emerg. Microbes Infect.">
        <title>Comprehensive subspecies identification of 175 nontuberculous mycobacteria species based on 7547 genomic profiles.</title>
        <authorList>
            <person name="Matsumoto Y."/>
            <person name="Kinjo T."/>
            <person name="Motooka D."/>
            <person name="Nabeya D."/>
            <person name="Jung N."/>
            <person name="Uechi K."/>
            <person name="Horii T."/>
            <person name="Iida T."/>
            <person name="Fujita J."/>
            <person name="Nakamura S."/>
        </authorList>
    </citation>
    <scope>NUCLEOTIDE SEQUENCE [LARGE SCALE GENOMIC DNA]</scope>
    <source>
        <strain evidence="1 4">JCM 6377</strain>
    </source>
</reference>
<evidence type="ECO:0000313" key="1">
    <source>
        <dbReference type="EMBL" id="GFG50559.1"/>
    </source>
</evidence>
<protein>
    <recommendedName>
        <fullName evidence="5">PE-PGRS family protein</fullName>
    </recommendedName>
</protein>
<dbReference type="Proteomes" id="UP000465302">
    <property type="component" value="Unassembled WGS sequence"/>
</dbReference>
<gene>
    <name evidence="2" type="ORF">CQY20_33395</name>
    <name evidence="1" type="ORF">MAGR_20000</name>
</gene>
<dbReference type="EMBL" id="BLKS01000001">
    <property type="protein sequence ID" value="GFG50559.1"/>
    <property type="molecule type" value="Genomic_DNA"/>
</dbReference>
<reference evidence="1" key="3">
    <citation type="submission" date="2020-02" db="EMBL/GenBank/DDBJ databases">
        <authorList>
            <person name="Matsumoto Y."/>
            <person name="Motooka D."/>
            <person name="Nakamura S."/>
        </authorList>
    </citation>
    <scope>NUCLEOTIDE SEQUENCE</scope>
    <source>
        <strain evidence="1">JCM 6377</strain>
    </source>
</reference>
<dbReference type="AlphaFoldDB" id="A0A2A7MMD7"/>
<evidence type="ECO:0008006" key="5">
    <source>
        <dbReference type="Google" id="ProtNLM"/>
    </source>
</evidence>
<evidence type="ECO:0000313" key="4">
    <source>
        <dbReference type="Proteomes" id="UP000465302"/>
    </source>
</evidence>